<dbReference type="EMBL" id="FQ790347">
    <property type="protein sequence ID" value="CCD53384.1"/>
    <property type="molecule type" value="Genomic_DNA"/>
</dbReference>
<dbReference type="Proteomes" id="UP000008177">
    <property type="component" value="Unplaced contigs"/>
</dbReference>
<name>G2YP36_BOTF4</name>
<gene>
    <name evidence="1" type="ORF">BofuT4_uP134290.1</name>
</gene>
<evidence type="ECO:0000313" key="1">
    <source>
        <dbReference type="EMBL" id="CCD53384.1"/>
    </source>
</evidence>
<proteinExistence type="predicted"/>
<evidence type="ECO:0000313" key="2">
    <source>
        <dbReference type="Proteomes" id="UP000008177"/>
    </source>
</evidence>
<sequence length="74" mass="8752">MPKWMEPGLQNKFTTQLRALQSYANPHITRYNSHHARNIHFPTGRHTPKQTRFGSSFEREGKYHIISNPQLHNL</sequence>
<dbReference type="InParanoid" id="G2YP36"/>
<dbReference type="HOGENOM" id="CLU_2687545_0_0_1"/>
<reference evidence="2" key="1">
    <citation type="journal article" date="2011" name="PLoS Genet.">
        <title>Genomic analysis of the necrotrophic fungal pathogens Sclerotinia sclerotiorum and Botrytis cinerea.</title>
        <authorList>
            <person name="Amselem J."/>
            <person name="Cuomo C.A."/>
            <person name="van Kan J.A."/>
            <person name="Viaud M."/>
            <person name="Benito E.P."/>
            <person name="Couloux A."/>
            <person name="Coutinho P.M."/>
            <person name="de Vries R.P."/>
            <person name="Dyer P.S."/>
            <person name="Fillinger S."/>
            <person name="Fournier E."/>
            <person name="Gout L."/>
            <person name="Hahn M."/>
            <person name="Kohn L."/>
            <person name="Lapalu N."/>
            <person name="Plummer K.M."/>
            <person name="Pradier J.M."/>
            <person name="Quevillon E."/>
            <person name="Sharon A."/>
            <person name="Simon A."/>
            <person name="ten Have A."/>
            <person name="Tudzynski B."/>
            <person name="Tudzynski P."/>
            <person name="Wincker P."/>
            <person name="Andrew M."/>
            <person name="Anthouard V."/>
            <person name="Beever R.E."/>
            <person name="Beffa R."/>
            <person name="Benoit I."/>
            <person name="Bouzid O."/>
            <person name="Brault B."/>
            <person name="Chen Z."/>
            <person name="Choquer M."/>
            <person name="Collemare J."/>
            <person name="Cotton P."/>
            <person name="Danchin E.G."/>
            <person name="Da Silva C."/>
            <person name="Gautier A."/>
            <person name="Giraud C."/>
            <person name="Giraud T."/>
            <person name="Gonzalez C."/>
            <person name="Grossetete S."/>
            <person name="Guldener U."/>
            <person name="Henrissat B."/>
            <person name="Howlett B.J."/>
            <person name="Kodira C."/>
            <person name="Kretschmer M."/>
            <person name="Lappartient A."/>
            <person name="Leroch M."/>
            <person name="Levis C."/>
            <person name="Mauceli E."/>
            <person name="Neuveglise C."/>
            <person name="Oeser B."/>
            <person name="Pearson M."/>
            <person name="Poulain J."/>
            <person name="Poussereau N."/>
            <person name="Quesneville H."/>
            <person name="Rascle C."/>
            <person name="Schumacher J."/>
            <person name="Segurens B."/>
            <person name="Sexton A."/>
            <person name="Silva E."/>
            <person name="Sirven C."/>
            <person name="Soanes D.M."/>
            <person name="Talbot N.J."/>
            <person name="Templeton M."/>
            <person name="Yandava C."/>
            <person name="Yarden O."/>
            <person name="Zeng Q."/>
            <person name="Rollins J.A."/>
            <person name="Lebrun M.H."/>
            <person name="Dickman M."/>
        </authorList>
    </citation>
    <scope>NUCLEOTIDE SEQUENCE [LARGE SCALE GENOMIC DNA]</scope>
    <source>
        <strain evidence="2">T4</strain>
    </source>
</reference>
<protein>
    <submittedName>
        <fullName evidence="1">Uncharacterized protein</fullName>
    </submittedName>
</protein>
<dbReference type="AlphaFoldDB" id="G2YP36"/>
<organism evidence="1 2">
    <name type="scientific">Botryotinia fuckeliana (strain T4)</name>
    <name type="common">Noble rot fungus</name>
    <name type="synonym">Botrytis cinerea</name>
    <dbReference type="NCBI Taxonomy" id="999810"/>
    <lineage>
        <taxon>Eukaryota</taxon>
        <taxon>Fungi</taxon>
        <taxon>Dikarya</taxon>
        <taxon>Ascomycota</taxon>
        <taxon>Pezizomycotina</taxon>
        <taxon>Leotiomycetes</taxon>
        <taxon>Helotiales</taxon>
        <taxon>Sclerotiniaceae</taxon>
        <taxon>Botrytis</taxon>
    </lineage>
</organism>
<accession>G2YP36</accession>